<organism evidence="7 8">
    <name type="scientific">Smittium simulii</name>
    <dbReference type="NCBI Taxonomy" id="133385"/>
    <lineage>
        <taxon>Eukaryota</taxon>
        <taxon>Fungi</taxon>
        <taxon>Fungi incertae sedis</taxon>
        <taxon>Zoopagomycota</taxon>
        <taxon>Kickxellomycotina</taxon>
        <taxon>Harpellomycetes</taxon>
        <taxon>Harpellales</taxon>
        <taxon>Legeriomycetaceae</taxon>
        <taxon>Smittium</taxon>
    </lineage>
</organism>
<dbReference type="OrthoDB" id="1933717at2759"/>
<dbReference type="InterPro" id="IPR020904">
    <property type="entry name" value="Sc_DH/Rdtase_CS"/>
</dbReference>
<dbReference type="PROSITE" id="PS00061">
    <property type="entry name" value="ADH_SHORT"/>
    <property type="match status" value="1"/>
</dbReference>
<dbReference type="EMBL" id="MBFR01000180">
    <property type="protein sequence ID" value="PVU91926.1"/>
    <property type="molecule type" value="Genomic_DNA"/>
</dbReference>
<gene>
    <name evidence="7" type="ORF">BB561_004124</name>
</gene>
<feature type="chain" id="PRO_5015657519" evidence="6">
    <location>
        <begin position="24"/>
        <end position="326"/>
    </location>
</feature>
<evidence type="ECO:0000256" key="3">
    <source>
        <dbReference type="ARBA" id="ARBA00023002"/>
    </source>
</evidence>
<dbReference type="PANTHER" id="PTHR44196:SF1">
    <property type="entry name" value="DEHYDROGENASE_REDUCTASE SDR FAMILY MEMBER 7B"/>
    <property type="match status" value="1"/>
</dbReference>
<evidence type="ECO:0000313" key="8">
    <source>
        <dbReference type="Proteomes" id="UP000245383"/>
    </source>
</evidence>
<comment type="function">
    <text evidence="4">Putative oxidoreductase.</text>
</comment>
<keyword evidence="2" id="KW-0521">NADP</keyword>
<dbReference type="PANTHER" id="PTHR44196">
    <property type="entry name" value="DEHYDROGENASE/REDUCTASE SDR FAMILY MEMBER 7B"/>
    <property type="match status" value="1"/>
</dbReference>
<dbReference type="GO" id="GO:0016491">
    <property type="term" value="F:oxidoreductase activity"/>
    <property type="evidence" value="ECO:0007669"/>
    <property type="project" value="UniProtKB-KW"/>
</dbReference>
<accession>A0A2T9YHU6</accession>
<dbReference type="PRINTS" id="PR00080">
    <property type="entry name" value="SDRFAMILY"/>
</dbReference>
<keyword evidence="3" id="KW-0560">Oxidoreductase</keyword>
<evidence type="ECO:0000256" key="5">
    <source>
        <dbReference type="RuleBase" id="RU000363"/>
    </source>
</evidence>
<dbReference type="GO" id="GO:0016020">
    <property type="term" value="C:membrane"/>
    <property type="evidence" value="ECO:0007669"/>
    <property type="project" value="TreeGrafter"/>
</dbReference>
<evidence type="ECO:0000256" key="1">
    <source>
        <dbReference type="ARBA" id="ARBA00006484"/>
    </source>
</evidence>
<dbReference type="SUPFAM" id="SSF51735">
    <property type="entry name" value="NAD(P)-binding Rossmann-fold domains"/>
    <property type="match status" value="1"/>
</dbReference>
<dbReference type="Proteomes" id="UP000245383">
    <property type="component" value="Unassembled WGS sequence"/>
</dbReference>
<dbReference type="InterPro" id="IPR036291">
    <property type="entry name" value="NAD(P)-bd_dom_sf"/>
</dbReference>
<proteinExistence type="inferred from homology"/>
<evidence type="ECO:0000313" key="7">
    <source>
        <dbReference type="EMBL" id="PVU91926.1"/>
    </source>
</evidence>
<dbReference type="STRING" id="133385.A0A2T9YHU6"/>
<sequence length="326" mass="35261">MEYSMMSLLALVLGISTFAIYNGQNKPPVRKIEGKTVAVIGASSGIGRQTALQFAQKGSNLLLVARRLEQLAIVKAECEQVNPKIKVELVCGDITKETTRSDIQAALNIKFGGVDFLILNAGIISVSSINNMLSINEQTLSVSDSTVSEPHDSPSVDLNKFNAFLDRILSVNFRAPVDIANSLLPYLYRSRGSIVVVSSVAAIISAPTRSIYCASKAALNGYFQSLRQELSKHGVHVALVCPGTVDTDLRSSAVDLSSDTNTHSPVKISGSKTGKASPKYCAEIILDAAVNNKNIVIFPAKYKISVYLNTFFPNLIDYFAKKKYGY</sequence>
<keyword evidence="6" id="KW-0732">Signal</keyword>
<evidence type="ECO:0000256" key="2">
    <source>
        <dbReference type="ARBA" id="ARBA00022857"/>
    </source>
</evidence>
<comment type="caution">
    <text evidence="7">The sequence shown here is derived from an EMBL/GenBank/DDBJ whole genome shotgun (WGS) entry which is preliminary data.</text>
</comment>
<keyword evidence="8" id="KW-1185">Reference proteome</keyword>
<dbReference type="Gene3D" id="3.40.50.720">
    <property type="entry name" value="NAD(P)-binding Rossmann-like Domain"/>
    <property type="match status" value="1"/>
</dbReference>
<dbReference type="PRINTS" id="PR00081">
    <property type="entry name" value="GDHRDH"/>
</dbReference>
<name>A0A2T9YHU6_9FUNG</name>
<dbReference type="Pfam" id="PF00106">
    <property type="entry name" value="adh_short"/>
    <property type="match status" value="1"/>
</dbReference>
<feature type="signal peptide" evidence="6">
    <location>
        <begin position="1"/>
        <end position="23"/>
    </location>
</feature>
<reference evidence="7 8" key="1">
    <citation type="journal article" date="2018" name="MBio">
        <title>Comparative Genomics Reveals the Core Gene Toolbox for the Fungus-Insect Symbiosis.</title>
        <authorList>
            <person name="Wang Y."/>
            <person name="Stata M."/>
            <person name="Wang W."/>
            <person name="Stajich J.E."/>
            <person name="White M.M."/>
            <person name="Moncalvo J.M."/>
        </authorList>
    </citation>
    <scope>NUCLEOTIDE SEQUENCE [LARGE SCALE GENOMIC DNA]</scope>
    <source>
        <strain evidence="7 8">SWE-8-4</strain>
    </source>
</reference>
<evidence type="ECO:0000256" key="4">
    <source>
        <dbReference type="ARBA" id="ARBA00037096"/>
    </source>
</evidence>
<protein>
    <submittedName>
        <fullName evidence="7">Uncharacterized protein</fullName>
    </submittedName>
</protein>
<evidence type="ECO:0000256" key="6">
    <source>
        <dbReference type="SAM" id="SignalP"/>
    </source>
</evidence>
<dbReference type="AlphaFoldDB" id="A0A2T9YHU6"/>
<dbReference type="InterPro" id="IPR002347">
    <property type="entry name" value="SDR_fam"/>
</dbReference>
<comment type="similarity">
    <text evidence="1 5">Belongs to the short-chain dehydrogenases/reductases (SDR) family.</text>
</comment>